<name>A0A0S2I463_9BACT</name>
<protein>
    <submittedName>
        <fullName evidence="4">ATP-dependent helicase HepA</fullName>
    </submittedName>
</protein>
<dbReference type="InterPro" id="IPR027417">
    <property type="entry name" value="P-loop_NTPase"/>
</dbReference>
<evidence type="ECO:0000256" key="1">
    <source>
        <dbReference type="ARBA" id="ARBA00022801"/>
    </source>
</evidence>
<evidence type="ECO:0000313" key="4">
    <source>
        <dbReference type="EMBL" id="ALO17076.1"/>
    </source>
</evidence>
<keyword evidence="4" id="KW-0067">ATP-binding</keyword>
<feature type="domain" description="Helicase C-terminal" evidence="3">
    <location>
        <begin position="808"/>
        <end position="965"/>
    </location>
</feature>
<dbReference type="STRING" id="1307839.L21SP5_03465"/>
<dbReference type="GO" id="GO:0016787">
    <property type="term" value="F:hydrolase activity"/>
    <property type="evidence" value="ECO:0007669"/>
    <property type="project" value="UniProtKB-KW"/>
</dbReference>
<dbReference type="PROSITE" id="PS51194">
    <property type="entry name" value="HELICASE_CTER"/>
    <property type="match status" value="1"/>
</dbReference>
<keyword evidence="1" id="KW-0378">Hydrolase</keyword>
<dbReference type="GO" id="GO:0004386">
    <property type="term" value="F:helicase activity"/>
    <property type="evidence" value="ECO:0007669"/>
    <property type="project" value="UniProtKB-KW"/>
</dbReference>
<dbReference type="OrthoDB" id="9760715at2"/>
<keyword evidence="4" id="KW-0547">Nucleotide-binding</keyword>
<dbReference type="PANTHER" id="PTHR10799">
    <property type="entry name" value="SNF2/RAD54 HELICASE FAMILY"/>
    <property type="match status" value="1"/>
</dbReference>
<dbReference type="KEGG" id="blq:L21SP5_03465"/>
<dbReference type="GO" id="GO:0005524">
    <property type="term" value="F:ATP binding"/>
    <property type="evidence" value="ECO:0007669"/>
    <property type="project" value="InterPro"/>
</dbReference>
<proteinExistence type="predicted"/>
<sequence>MIKKLILTYQFNRKVGAILQPSIAIREEKSAFYNITPVLPETNQISIAGTNEDIQNMLKICFEYTEKHIFTVFGKVKQTQTEFYQEIEKKFLQQHIRPYIDKRLISVLRIAYAQSVPVYYKQSNNVFETDKLNITDEPLACRFHFDYQEKLRYSLSLQYKDQTLSLKDQKIFILCEEPSVFIMNQNIYFIEDFNTKKIIPFINKNIIEIPQKLVDEYFNTFVRKLIRLHNVTASGFEINRPIVRPHAQLDLEQSLNNNLTLNLSFSYEHIKVRPDQNNDQAIVEFHPNQKSFTKIERNSSWELEKIDMLQKLGLQKRSGTVYTLRDQVDDYMLIEWLNRNYEKLRSAGFRINSNLEKAYYLQNIDIELKIKEKNDWFDLYGIVKLGNFEIPFVKLRNHILKGNREFQLPDGTIAIIPEAWFSEYRDLFGLGKKEEDSLRFRKYQFDVLKRVQNIEKPDFKAQFKSLLSDERNFEIPVEINATLRTYQKAGYEWMRRLREFRFGGCLADDMGLGKTLQTLSLLAFHHFHGNGKANHKGTDQEDQQGQLDLFSDQLKTLERQATSLIIAPASIVHNWENEAQKFAPSLKIKQHTGNARTQNINNFRFYDLIITTYGVIRNDINQLEKYHFDYIVIDESQHIKNPDSVIYKAVSRLQAQNKLVLTGTPIENSLTDLWAQLNFINPGLTGSQKWFRDYYAVPIEKNQDQQKLEKLKKLTTPFVLRRTKNEVARDLPPLTEQTILCEMTEDQHQLYEEKKSATRNALMQVISHDGIGRNTTLILKALNELRQMANNPLLLDENYNGNSGKTEVVARHLENLVAEKHKVLIFSSYVKHLNLVETICQSREWPYKVLTGQTKNREDIIQDFQDNENIHLFLISLKAGGVGLNLTAADYVMMLDPWWNPAAEAQAINRAHRIGQDKNVIVYRYITKGTIEEKILILQSKKQKLSDELIDDNIALKNMTTEEIENLFK</sequence>
<gene>
    <name evidence="4" type="ORF">L21SP5_03465</name>
</gene>
<accession>A0A0S2I463</accession>
<evidence type="ECO:0000259" key="3">
    <source>
        <dbReference type="PROSITE" id="PS51194"/>
    </source>
</evidence>
<organism evidence="4 5">
    <name type="scientific">Salinivirga cyanobacteriivorans</name>
    <dbReference type="NCBI Taxonomy" id="1307839"/>
    <lineage>
        <taxon>Bacteria</taxon>
        <taxon>Pseudomonadati</taxon>
        <taxon>Bacteroidota</taxon>
        <taxon>Bacteroidia</taxon>
        <taxon>Bacteroidales</taxon>
        <taxon>Salinivirgaceae</taxon>
        <taxon>Salinivirga</taxon>
    </lineage>
</organism>
<dbReference type="Gene3D" id="3.40.50.10810">
    <property type="entry name" value="Tandem AAA-ATPase domain"/>
    <property type="match status" value="1"/>
</dbReference>
<dbReference type="Pfam" id="PF00176">
    <property type="entry name" value="SNF2-rel_dom"/>
    <property type="match status" value="1"/>
</dbReference>
<keyword evidence="4" id="KW-0347">Helicase</keyword>
<dbReference type="InterPro" id="IPR049730">
    <property type="entry name" value="SNF2/RAD54-like_C"/>
</dbReference>
<dbReference type="Pfam" id="PF00271">
    <property type="entry name" value="Helicase_C"/>
    <property type="match status" value="1"/>
</dbReference>
<dbReference type="InterPro" id="IPR038718">
    <property type="entry name" value="SNF2-like_sf"/>
</dbReference>
<dbReference type="InterPro" id="IPR001650">
    <property type="entry name" value="Helicase_C-like"/>
</dbReference>
<evidence type="ECO:0000313" key="5">
    <source>
        <dbReference type="Proteomes" id="UP000064893"/>
    </source>
</evidence>
<reference evidence="4 5" key="1">
    <citation type="submission" date="2015-11" db="EMBL/GenBank/DDBJ databases">
        <title>Description and complete genome sequence of a novel strain predominating in hypersaline microbial mats and representing a new family of the Bacteriodetes phylum.</title>
        <authorList>
            <person name="Spring S."/>
            <person name="Bunk B."/>
            <person name="Sproer C."/>
            <person name="Klenk H.-P."/>
        </authorList>
    </citation>
    <scope>NUCLEOTIDE SEQUENCE [LARGE SCALE GENOMIC DNA]</scope>
    <source>
        <strain evidence="4 5">L21-Spi-D4</strain>
    </source>
</reference>
<dbReference type="Proteomes" id="UP000064893">
    <property type="component" value="Chromosome"/>
</dbReference>
<dbReference type="RefSeq" id="WP_057954404.1">
    <property type="nucleotide sequence ID" value="NZ_CP013118.1"/>
</dbReference>
<feature type="domain" description="Helicase ATP-binding" evidence="2">
    <location>
        <begin position="495"/>
        <end position="683"/>
    </location>
</feature>
<dbReference type="EMBL" id="CP013118">
    <property type="protein sequence ID" value="ALO17076.1"/>
    <property type="molecule type" value="Genomic_DNA"/>
</dbReference>
<dbReference type="CDD" id="cd18012">
    <property type="entry name" value="DEXQc_arch_SWI2_SNF2"/>
    <property type="match status" value="1"/>
</dbReference>
<dbReference type="SMART" id="SM00487">
    <property type="entry name" value="DEXDc"/>
    <property type="match status" value="1"/>
</dbReference>
<dbReference type="SMART" id="SM00490">
    <property type="entry name" value="HELICc"/>
    <property type="match status" value="1"/>
</dbReference>
<dbReference type="SUPFAM" id="SSF52540">
    <property type="entry name" value="P-loop containing nucleoside triphosphate hydrolases"/>
    <property type="match status" value="2"/>
</dbReference>
<keyword evidence="5" id="KW-1185">Reference proteome</keyword>
<dbReference type="PROSITE" id="PS51192">
    <property type="entry name" value="HELICASE_ATP_BIND_1"/>
    <property type="match status" value="1"/>
</dbReference>
<dbReference type="Gene3D" id="3.40.50.300">
    <property type="entry name" value="P-loop containing nucleotide triphosphate hydrolases"/>
    <property type="match status" value="1"/>
</dbReference>
<dbReference type="InterPro" id="IPR000330">
    <property type="entry name" value="SNF2_N"/>
</dbReference>
<dbReference type="CDD" id="cd18793">
    <property type="entry name" value="SF2_C_SNF"/>
    <property type="match status" value="1"/>
</dbReference>
<dbReference type="AlphaFoldDB" id="A0A0S2I463"/>
<dbReference type="InterPro" id="IPR014001">
    <property type="entry name" value="Helicase_ATP-bd"/>
</dbReference>
<evidence type="ECO:0000259" key="2">
    <source>
        <dbReference type="PROSITE" id="PS51192"/>
    </source>
</evidence>